<keyword evidence="5" id="KW-0472">Membrane</keyword>
<dbReference type="AlphaFoldDB" id="A0A0B4G061"/>
<feature type="signal peptide" evidence="9">
    <location>
        <begin position="1"/>
        <end position="20"/>
    </location>
</feature>
<comment type="caution">
    <text evidence="11">The sequence shown here is derived from an EMBL/GenBank/DDBJ whole genome shotgun (WGS) entry which is preliminary data.</text>
</comment>
<keyword evidence="6 9" id="KW-0732">Signal</keyword>
<evidence type="ECO:0000256" key="3">
    <source>
        <dbReference type="ARBA" id="ARBA00010031"/>
    </source>
</evidence>
<evidence type="ECO:0000256" key="7">
    <source>
        <dbReference type="ARBA" id="ARBA00023157"/>
    </source>
</evidence>
<dbReference type="SMART" id="SM00747">
    <property type="entry name" value="CFEM"/>
    <property type="match status" value="1"/>
</dbReference>
<keyword evidence="12" id="KW-1185">Reference proteome</keyword>
<feature type="chain" id="PRO_5002102840" evidence="9">
    <location>
        <begin position="21"/>
        <end position="136"/>
    </location>
</feature>
<evidence type="ECO:0000313" key="12">
    <source>
        <dbReference type="Proteomes" id="UP000031186"/>
    </source>
</evidence>
<accession>A0A0B4G061</accession>
<comment type="subcellular location">
    <subcellularLocation>
        <location evidence="1">Membrane</location>
        <topology evidence="1">Lipid-anchor</topology>
        <topology evidence="1">GPI-anchor</topology>
    </subcellularLocation>
    <subcellularLocation>
        <location evidence="2">Secreted</location>
    </subcellularLocation>
</comment>
<name>A0A0B4G061_METAF</name>
<gene>
    <name evidence="11" type="ORF">MAN_00945</name>
</gene>
<evidence type="ECO:0000313" key="11">
    <source>
        <dbReference type="EMBL" id="KID71346.1"/>
    </source>
</evidence>
<evidence type="ECO:0000259" key="10">
    <source>
        <dbReference type="SMART" id="SM00747"/>
    </source>
</evidence>
<dbReference type="VEuPathDB" id="FungiDB:MAN_00945"/>
<dbReference type="Proteomes" id="UP000031186">
    <property type="component" value="Unassembled WGS sequence"/>
</dbReference>
<reference evidence="11 12" key="1">
    <citation type="journal article" date="2014" name="Proc. Natl. Acad. Sci. U.S.A.">
        <title>Trajectory and genomic determinants of fungal-pathogen speciation and host adaptation.</title>
        <authorList>
            <person name="Hu X."/>
            <person name="Xiao G."/>
            <person name="Zheng P."/>
            <person name="Shang Y."/>
            <person name="Su Y."/>
            <person name="Zhang X."/>
            <person name="Liu X."/>
            <person name="Zhan S."/>
            <person name="St Leger R.J."/>
            <person name="Wang C."/>
        </authorList>
    </citation>
    <scope>NUCLEOTIDE SEQUENCE [LARGE SCALE GENOMIC DNA]</scope>
    <source>
        <strain evidence="11 12">ARSEF 549</strain>
    </source>
</reference>
<proteinExistence type="inferred from homology"/>
<keyword evidence="4" id="KW-0964">Secreted</keyword>
<dbReference type="InterPro" id="IPR008427">
    <property type="entry name" value="Extracellular_membr_CFEM_dom"/>
</dbReference>
<keyword evidence="5" id="KW-0336">GPI-anchor</keyword>
<keyword evidence="7" id="KW-1015">Disulfide bond</keyword>
<evidence type="ECO:0000256" key="2">
    <source>
        <dbReference type="ARBA" id="ARBA00004613"/>
    </source>
</evidence>
<dbReference type="GO" id="GO:0005576">
    <property type="term" value="C:extracellular region"/>
    <property type="evidence" value="ECO:0007669"/>
    <property type="project" value="UniProtKB-SubCell"/>
</dbReference>
<dbReference type="HOGENOM" id="CLU_063084_4_3_1"/>
<sequence length="136" mass="14013">MNPPLLPLGLVWLLAARTAALDPASLRDRLPRCSLLCLADGVTRHNCSLADVECQCDKIEPIIRTAAPCLVQAGCDLQNITATGRVVLDVCKTLPGGNETKPGGEGDVTTGTGSAAKREGVGWVLVAIAAAASVLL</sequence>
<keyword evidence="8" id="KW-0449">Lipoprotein</keyword>
<feature type="domain" description="CFEM" evidence="10">
    <location>
        <begin position="26"/>
        <end position="92"/>
    </location>
</feature>
<keyword evidence="5" id="KW-0325">Glycoprotein</keyword>
<evidence type="ECO:0000256" key="8">
    <source>
        <dbReference type="ARBA" id="ARBA00023288"/>
    </source>
</evidence>
<dbReference type="Pfam" id="PF05730">
    <property type="entry name" value="CFEM"/>
    <property type="match status" value="1"/>
</dbReference>
<evidence type="ECO:0000256" key="6">
    <source>
        <dbReference type="ARBA" id="ARBA00022729"/>
    </source>
</evidence>
<feature type="non-terminal residue" evidence="11">
    <location>
        <position position="1"/>
    </location>
</feature>
<comment type="similarity">
    <text evidence="3">Belongs to the RBT5 family.</text>
</comment>
<organism evidence="11 12">
    <name type="scientific">Metarhizium anisopliae (strain ARSEF 549)</name>
    <dbReference type="NCBI Taxonomy" id="3151832"/>
    <lineage>
        <taxon>Eukaryota</taxon>
        <taxon>Fungi</taxon>
        <taxon>Dikarya</taxon>
        <taxon>Ascomycota</taxon>
        <taxon>Pezizomycotina</taxon>
        <taxon>Sordariomycetes</taxon>
        <taxon>Hypocreomycetidae</taxon>
        <taxon>Hypocreales</taxon>
        <taxon>Clavicipitaceae</taxon>
        <taxon>Metarhizium</taxon>
    </lineage>
</organism>
<evidence type="ECO:0000256" key="4">
    <source>
        <dbReference type="ARBA" id="ARBA00022525"/>
    </source>
</evidence>
<protein>
    <submittedName>
        <fullName evidence="11">Extracellular membrane protein, CFEM domain protein</fullName>
    </submittedName>
</protein>
<evidence type="ECO:0000256" key="9">
    <source>
        <dbReference type="SAM" id="SignalP"/>
    </source>
</evidence>
<dbReference type="EMBL" id="AZNF01000001">
    <property type="protein sequence ID" value="KID71346.1"/>
    <property type="molecule type" value="Genomic_DNA"/>
</dbReference>
<evidence type="ECO:0000256" key="1">
    <source>
        <dbReference type="ARBA" id="ARBA00004589"/>
    </source>
</evidence>
<evidence type="ECO:0000256" key="5">
    <source>
        <dbReference type="ARBA" id="ARBA00022622"/>
    </source>
</evidence>
<dbReference type="GO" id="GO:0098552">
    <property type="term" value="C:side of membrane"/>
    <property type="evidence" value="ECO:0007669"/>
    <property type="project" value="UniProtKB-KW"/>
</dbReference>